<dbReference type="EMBL" id="QDEB01036088">
    <property type="protein sequence ID" value="RZC39261.1"/>
    <property type="molecule type" value="Genomic_DNA"/>
</dbReference>
<feature type="non-terminal residue" evidence="1">
    <location>
        <position position="103"/>
    </location>
</feature>
<comment type="caution">
    <text evidence="1">The sequence shown here is derived from an EMBL/GenBank/DDBJ whole genome shotgun (WGS) entry which is preliminary data.</text>
</comment>
<accession>A0A482W260</accession>
<organism evidence="1 2">
    <name type="scientific">Asbolus verrucosus</name>
    <name type="common">Desert ironclad beetle</name>
    <dbReference type="NCBI Taxonomy" id="1661398"/>
    <lineage>
        <taxon>Eukaryota</taxon>
        <taxon>Metazoa</taxon>
        <taxon>Ecdysozoa</taxon>
        <taxon>Arthropoda</taxon>
        <taxon>Hexapoda</taxon>
        <taxon>Insecta</taxon>
        <taxon>Pterygota</taxon>
        <taxon>Neoptera</taxon>
        <taxon>Endopterygota</taxon>
        <taxon>Coleoptera</taxon>
        <taxon>Polyphaga</taxon>
        <taxon>Cucujiformia</taxon>
        <taxon>Tenebrionidae</taxon>
        <taxon>Pimeliinae</taxon>
        <taxon>Asbolus</taxon>
    </lineage>
</organism>
<keyword evidence="2" id="KW-1185">Reference proteome</keyword>
<evidence type="ECO:0000313" key="2">
    <source>
        <dbReference type="Proteomes" id="UP000292052"/>
    </source>
</evidence>
<protein>
    <submittedName>
        <fullName evidence="1">Uncharacterized protein</fullName>
    </submittedName>
</protein>
<dbReference type="AlphaFoldDB" id="A0A482W260"/>
<gene>
    <name evidence="1" type="ORF">BDFB_008110</name>
</gene>
<sequence length="103" mass="11797">MMQEKEKQEVCGNRPFLCSTCGASFKKKAPVEDVWMLREGMMLSFWSMCAIRRTWGLFSGNAFINGRLQIMAMSRRVLVVANACEMALHRCRPDNGFAFLRPV</sequence>
<reference evidence="1 2" key="1">
    <citation type="submission" date="2017-03" db="EMBL/GenBank/DDBJ databases">
        <title>Genome of the blue death feigning beetle - Asbolus verrucosus.</title>
        <authorList>
            <person name="Rider S.D."/>
        </authorList>
    </citation>
    <scope>NUCLEOTIDE SEQUENCE [LARGE SCALE GENOMIC DNA]</scope>
    <source>
        <strain evidence="1">Butters</strain>
        <tissue evidence="1">Head and leg muscle</tissue>
    </source>
</reference>
<name>A0A482W260_ASBVE</name>
<evidence type="ECO:0000313" key="1">
    <source>
        <dbReference type="EMBL" id="RZC39261.1"/>
    </source>
</evidence>
<proteinExistence type="predicted"/>
<dbReference type="Proteomes" id="UP000292052">
    <property type="component" value="Unassembled WGS sequence"/>
</dbReference>